<evidence type="ECO:0000256" key="4">
    <source>
        <dbReference type="ARBA" id="ARBA00022741"/>
    </source>
</evidence>
<feature type="compositionally biased region" description="Polar residues" evidence="8">
    <location>
        <begin position="399"/>
        <end position="411"/>
    </location>
</feature>
<dbReference type="RefSeq" id="WP_281279782.1">
    <property type="nucleotide sequence ID" value="NZ_NBWZ01000001.1"/>
</dbReference>
<dbReference type="PROSITE" id="PS00108">
    <property type="entry name" value="PROTEIN_KINASE_ST"/>
    <property type="match status" value="1"/>
</dbReference>
<dbReference type="InterPro" id="IPR011009">
    <property type="entry name" value="Kinase-like_dom_sf"/>
</dbReference>
<sequence>MDSEGGGWVGRVLAGRYAVTRRIGSGGMSTVYEATDEQLGRKVAVKLFNAGEARDDSRRRSEVDVLARLNHPHLVTMYDAHLASGDETVPSFLVMELVNGPDLRSTLDHGPLRGAVAAQVATDIAEGLAAMHAQGIVHRDLKPANILLAPTGLPSPTHRAKLADFGIAHLVGADRMTTVGTIIGTASYLSPEQAAGAEPGPEADVYALGLVILEGLTGRREYPGTVVEAMSARASRDPVIGGGIPASWVSLLSWMTARDPLARPTALDVAIRSHDIVADLATWEASAEPTVDDATAPLARPTMVLPAAAAAAAGAAGAAAPGAPAAAGAAAQADASSGTAETAATAAFPAAPAAVIPERRSRRIAVVAVAAAAALAGAVWLGGSLMASTPTADPAQPVPASTQTGDPSTDPATDPANVAPVSTEAPENGTGDTPESALPSVPATPVAPPTPAAPATPVTTPTPPEAPDTSATPAPGDGNNGNGNGNGNGGKGKG</sequence>
<dbReference type="EMBL" id="NBWZ01000001">
    <property type="protein sequence ID" value="RFA07923.1"/>
    <property type="molecule type" value="Genomic_DNA"/>
</dbReference>
<dbReference type="SMART" id="SM00220">
    <property type="entry name" value="S_TKc"/>
    <property type="match status" value="1"/>
</dbReference>
<dbReference type="Pfam" id="PF00069">
    <property type="entry name" value="Pkinase"/>
    <property type="match status" value="1"/>
</dbReference>
<keyword evidence="3" id="KW-0808">Transferase</keyword>
<feature type="compositionally biased region" description="Gly residues" evidence="8">
    <location>
        <begin position="478"/>
        <end position="494"/>
    </location>
</feature>
<dbReference type="Proteomes" id="UP000256486">
    <property type="component" value="Unassembled WGS sequence"/>
</dbReference>
<dbReference type="AlphaFoldDB" id="A0A3E0VEE3"/>
<dbReference type="Gene3D" id="3.30.200.20">
    <property type="entry name" value="Phosphorylase Kinase, domain 1"/>
    <property type="match status" value="1"/>
</dbReference>
<dbReference type="GO" id="GO:0004674">
    <property type="term" value="F:protein serine/threonine kinase activity"/>
    <property type="evidence" value="ECO:0007669"/>
    <property type="project" value="UniProtKB-KW"/>
</dbReference>
<name>A0A3E0VEE3_9MICO</name>
<dbReference type="InterPro" id="IPR008271">
    <property type="entry name" value="Ser/Thr_kinase_AS"/>
</dbReference>
<feature type="binding site" evidence="7">
    <location>
        <position position="46"/>
    </location>
    <ligand>
        <name>ATP</name>
        <dbReference type="ChEBI" id="CHEBI:30616"/>
    </ligand>
</feature>
<keyword evidence="2" id="KW-0723">Serine/threonine-protein kinase</keyword>
<dbReference type="PROSITE" id="PS50011">
    <property type="entry name" value="PROTEIN_KINASE_DOM"/>
    <property type="match status" value="1"/>
</dbReference>
<dbReference type="PROSITE" id="PS00107">
    <property type="entry name" value="PROTEIN_KINASE_ATP"/>
    <property type="match status" value="1"/>
</dbReference>
<accession>A0A3E0VEE3</accession>
<evidence type="ECO:0000256" key="8">
    <source>
        <dbReference type="SAM" id="MobiDB-lite"/>
    </source>
</evidence>
<evidence type="ECO:0000259" key="9">
    <source>
        <dbReference type="PROSITE" id="PS50011"/>
    </source>
</evidence>
<evidence type="ECO:0000256" key="2">
    <source>
        <dbReference type="ARBA" id="ARBA00022527"/>
    </source>
</evidence>
<dbReference type="PANTHER" id="PTHR43289:SF6">
    <property type="entry name" value="SERINE_THREONINE-PROTEIN KINASE NEKL-3"/>
    <property type="match status" value="1"/>
</dbReference>
<evidence type="ECO:0000313" key="11">
    <source>
        <dbReference type="Proteomes" id="UP000256486"/>
    </source>
</evidence>
<dbReference type="Gene3D" id="1.10.510.10">
    <property type="entry name" value="Transferase(Phosphotransferase) domain 1"/>
    <property type="match status" value="1"/>
</dbReference>
<feature type="region of interest" description="Disordered" evidence="8">
    <location>
        <begin position="389"/>
        <end position="494"/>
    </location>
</feature>
<reference evidence="10 11" key="1">
    <citation type="submission" date="2017-04" db="EMBL/GenBank/DDBJ databases">
        <title>Comparative genome analysis of Subtercola boreus.</title>
        <authorList>
            <person name="Cho Y.-J."/>
            <person name="Cho A."/>
            <person name="Kim O.-S."/>
            <person name="Lee J.-I."/>
        </authorList>
    </citation>
    <scope>NUCLEOTIDE SEQUENCE [LARGE SCALE GENOMIC DNA]</scope>
    <source>
        <strain evidence="10 11">K300</strain>
    </source>
</reference>
<evidence type="ECO:0000256" key="3">
    <source>
        <dbReference type="ARBA" id="ARBA00022679"/>
    </source>
</evidence>
<feature type="compositionally biased region" description="Pro residues" evidence="8">
    <location>
        <begin position="445"/>
        <end position="466"/>
    </location>
</feature>
<protein>
    <recommendedName>
        <fullName evidence="1">non-specific serine/threonine protein kinase</fullName>
        <ecNumber evidence="1">2.7.11.1</ecNumber>
    </recommendedName>
</protein>
<organism evidence="10 11">
    <name type="scientific">Subtercola boreus</name>
    <dbReference type="NCBI Taxonomy" id="120213"/>
    <lineage>
        <taxon>Bacteria</taxon>
        <taxon>Bacillati</taxon>
        <taxon>Actinomycetota</taxon>
        <taxon>Actinomycetes</taxon>
        <taxon>Micrococcales</taxon>
        <taxon>Microbacteriaceae</taxon>
        <taxon>Subtercola</taxon>
    </lineage>
</organism>
<evidence type="ECO:0000256" key="6">
    <source>
        <dbReference type="ARBA" id="ARBA00022840"/>
    </source>
</evidence>
<dbReference type="CDD" id="cd14014">
    <property type="entry name" value="STKc_PknB_like"/>
    <property type="match status" value="1"/>
</dbReference>
<evidence type="ECO:0000256" key="5">
    <source>
        <dbReference type="ARBA" id="ARBA00022777"/>
    </source>
</evidence>
<keyword evidence="5" id="KW-0418">Kinase</keyword>
<proteinExistence type="predicted"/>
<dbReference type="InterPro" id="IPR000719">
    <property type="entry name" value="Prot_kinase_dom"/>
</dbReference>
<evidence type="ECO:0000256" key="1">
    <source>
        <dbReference type="ARBA" id="ARBA00012513"/>
    </source>
</evidence>
<keyword evidence="6 7" id="KW-0067">ATP-binding</keyword>
<keyword evidence="4 7" id="KW-0547">Nucleotide-binding</keyword>
<comment type="caution">
    <text evidence="10">The sequence shown here is derived from an EMBL/GenBank/DDBJ whole genome shotgun (WGS) entry which is preliminary data.</text>
</comment>
<gene>
    <name evidence="10" type="ORF">B7R54_00875</name>
</gene>
<evidence type="ECO:0000256" key="7">
    <source>
        <dbReference type="PROSITE-ProRule" id="PRU10141"/>
    </source>
</evidence>
<dbReference type="InterPro" id="IPR017441">
    <property type="entry name" value="Protein_kinase_ATP_BS"/>
</dbReference>
<dbReference type="SUPFAM" id="SSF56112">
    <property type="entry name" value="Protein kinase-like (PK-like)"/>
    <property type="match status" value="1"/>
</dbReference>
<dbReference type="EC" id="2.7.11.1" evidence="1"/>
<dbReference type="GO" id="GO:0005524">
    <property type="term" value="F:ATP binding"/>
    <property type="evidence" value="ECO:0007669"/>
    <property type="project" value="UniProtKB-UniRule"/>
</dbReference>
<dbReference type="PANTHER" id="PTHR43289">
    <property type="entry name" value="MITOGEN-ACTIVATED PROTEIN KINASE KINASE KINASE 20-RELATED"/>
    <property type="match status" value="1"/>
</dbReference>
<evidence type="ECO:0000313" key="10">
    <source>
        <dbReference type="EMBL" id="RFA07923.1"/>
    </source>
</evidence>
<feature type="domain" description="Protein kinase" evidence="9">
    <location>
        <begin position="17"/>
        <end position="277"/>
    </location>
</feature>
<keyword evidence="11" id="KW-1185">Reference proteome</keyword>